<dbReference type="PANTHER" id="PTHR22911:SF6">
    <property type="entry name" value="SOLUTE CARRIER FAMILY 35 MEMBER G1"/>
    <property type="match status" value="1"/>
</dbReference>
<evidence type="ECO:0000313" key="8">
    <source>
        <dbReference type="EMBL" id="KIQ02071.1"/>
    </source>
</evidence>
<feature type="transmembrane region" description="Helical" evidence="6">
    <location>
        <begin position="12"/>
        <end position="32"/>
    </location>
</feature>
<dbReference type="PANTHER" id="PTHR22911">
    <property type="entry name" value="ACYL-MALONYL CONDENSING ENZYME-RELATED"/>
    <property type="match status" value="1"/>
</dbReference>
<feature type="transmembrane region" description="Helical" evidence="6">
    <location>
        <begin position="79"/>
        <end position="96"/>
    </location>
</feature>
<dbReference type="InterPro" id="IPR037185">
    <property type="entry name" value="EmrE-like"/>
</dbReference>
<proteinExistence type="inferred from homology"/>
<evidence type="ECO:0000256" key="5">
    <source>
        <dbReference type="ARBA" id="ARBA00023136"/>
    </source>
</evidence>
<feature type="transmembrane region" description="Helical" evidence="6">
    <location>
        <begin position="192"/>
        <end position="211"/>
    </location>
</feature>
<feature type="transmembrane region" description="Helical" evidence="6">
    <location>
        <begin position="156"/>
        <end position="180"/>
    </location>
</feature>
<dbReference type="EMBL" id="JXQV01000012">
    <property type="protein sequence ID" value="KIQ02071.1"/>
    <property type="molecule type" value="Genomic_DNA"/>
</dbReference>
<feature type="transmembrane region" description="Helical" evidence="6">
    <location>
        <begin position="274"/>
        <end position="292"/>
    </location>
</feature>
<keyword evidence="4 6" id="KW-1133">Transmembrane helix</keyword>
<comment type="similarity">
    <text evidence="2">Belongs to the drug/metabolite transporter (DMT) superfamily. 10 TMS drug/metabolite exporter (DME) (TC 2.A.7.3) family.</text>
</comment>
<feature type="transmembrane region" description="Helical" evidence="6">
    <location>
        <begin position="102"/>
        <end position="120"/>
    </location>
</feature>
<reference evidence="8 9" key="1">
    <citation type="submission" date="2014-12" db="EMBL/GenBank/DDBJ databases">
        <title>16Stimator: statistical estimation of ribosomal gene copy numbers from draft genome assemblies.</title>
        <authorList>
            <person name="Perisin M.A."/>
            <person name="Vetter M."/>
            <person name="Gilbert J.A."/>
            <person name="Bergelson J."/>
        </authorList>
    </citation>
    <scope>NUCLEOTIDE SEQUENCE [LARGE SCALE GENOMIC DNA]</scope>
    <source>
        <strain evidence="8 9">MEJ076</strain>
    </source>
</reference>
<feature type="transmembrane region" description="Helical" evidence="6">
    <location>
        <begin position="127"/>
        <end position="144"/>
    </location>
</feature>
<comment type="subcellular location">
    <subcellularLocation>
        <location evidence="1">Membrane</location>
        <topology evidence="1">Multi-pass membrane protein</topology>
    </subcellularLocation>
</comment>
<dbReference type="OrthoDB" id="8478503at2"/>
<name>A0A0D0K1J7_AGRTU</name>
<feature type="transmembrane region" description="Helical" evidence="6">
    <location>
        <begin position="249"/>
        <end position="268"/>
    </location>
</feature>
<accession>A0A0D0K1J7</accession>
<evidence type="ECO:0000256" key="4">
    <source>
        <dbReference type="ARBA" id="ARBA00022989"/>
    </source>
</evidence>
<feature type="domain" description="EamA" evidence="7">
    <location>
        <begin position="10"/>
        <end position="143"/>
    </location>
</feature>
<keyword evidence="5 6" id="KW-0472">Membrane</keyword>
<dbReference type="InterPro" id="IPR000620">
    <property type="entry name" value="EamA_dom"/>
</dbReference>
<evidence type="ECO:0000256" key="2">
    <source>
        <dbReference type="ARBA" id="ARBA00009853"/>
    </source>
</evidence>
<dbReference type="GO" id="GO:0016020">
    <property type="term" value="C:membrane"/>
    <property type="evidence" value="ECO:0007669"/>
    <property type="project" value="UniProtKB-SubCell"/>
</dbReference>
<evidence type="ECO:0000256" key="6">
    <source>
        <dbReference type="SAM" id="Phobius"/>
    </source>
</evidence>
<gene>
    <name evidence="8" type="ORF">RU07_14650</name>
</gene>
<evidence type="ECO:0000256" key="1">
    <source>
        <dbReference type="ARBA" id="ARBA00004141"/>
    </source>
</evidence>
<sequence length="312" mass="33427">MSAAAYNPIKGISFKLISVAFFLVMQTCIKAVGPDVPAGQISFFRSLFAIVPIVIYLAWLRSLHSAFHTDNIAGHFKRGMLGILSMICGFYGLTLLPLPEFIAIGYASPLMAVVFAALILGEAVRIYRWSAVLVGMTGVIIILWPKLTLLQEGGFAAGEGIGALSVLLGAVLAGLAMVQVRQLVVTEKTATIVLYFSLTGTLLSALSLPFAWEWLDIWQTMLLITSGIAGGIAQILLTESYRHAEVSTIAPFEYSSILFGIGVSYILFGDMPTVTMLVGTAIVVSAGIFIILREHQLGLARKAARKASTPQG</sequence>
<keyword evidence="3 6" id="KW-0812">Transmembrane</keyword>
<dbReference type="Proteomes" id="UP000035017">
    <property type="component" value="Unassembled WGS sequence"/>
</dbReference>
<feature type="domain" description="EamA" evidence="7">
    <location>
        <begin position="161"/>
        <end position="291"/>
    </location>
</feature>
<protein>
    <submittedName>
        <fullName evidence="8">Membrane protein</fullName>
    </submittedName>
</protein>
<feature type="transmembrane region" description="Helical" evidence="6">
    <location>
        <begin position="217"/>
        <end position="237"/>
    </location>
</feature>
<evidence type="ECO:0000259" key="7">
    <source>
        <dbReference type="Pfam" id="PF00892"/>
    </source>
</evidence>
<organism evidence="8 9">
    <name type="scientific">Agrobacterium tumefaciens</name>
    <dbReference type="NCBI Taxonomy" id="358"/>
    <lineage>
        <taxon>Bacteria</taxon>
        <taxon>Pseudomonadati</taxon>
        <taxon>Pseudomonadota</taxon>
        <taxon>Alphaproteobacteria</taxon>
        <taxon>Hyphomicrobiales</taxon>
        <taxon>Rhizobiaceae</taxon>
        <taxon>Rhizobium/Agrobacterium group</taxon>
        <taxon>Agrobacterium</taxon>
        <taxon>Agrobacterium tumefaciens complex</taxon>
    </lineage>
</organism>
<evidence type="ECO:0000313" key="9">
    <source>
        <dbReference type="Proteomes" id="UP000035017"/>
    </source>
</evidence>
<evidence type="ECO:0000256" key="3">
    <source>
        <dbReference type="ARBA" id="ARBA00022692"/>
    </source>
</evidence>
<comment type="caution">
    <text evidence="8">The sequence shown here is derived from an EMBL/GenBank/DDBJ whole genome shotgun (WGS) entry which is preliminary data.</text>
</comment>
<dbReference type="AlphaFoldDB" id="A0A0D0K1J7"/>
<dbReference type="SUPFAM" id="SSF103481">
    <property type="entry name" value="Multidrug resistance efflux transporter EmrE"/>
    <property type="match status" value="2"/>
</dbReference>
<feature type="transmembrane region" description="Helical" evidence="6">
    <location>
        <begin position="38"/>
        <end position="59"/>
    </location>
</feature>
<dbReference type="Pfam" id="PF00892">
    <property type="entry name" value="EamA"/>
    <property type="match status" value="2"/>
</dbReference>